<dbReference type="InterPro" id="IPR017871">
    <property type="entry name" value="ABC_transporter-like_CS"/>
</dbReference>
<feature type="domain" description="ABC transporter" evidence="13">
    <location>
        <begin position="3214"/>
        <end position="3447"/>
    </location>
</feature>
<dbReference type="GO" id="GO:0030659">
    <property type="term" value="C:cytoplasmic vesicle membrane"/>
    <property type="evidence" value="ECO:0007669"/>
    <property type="project" value="UniProtKB-SubCell"/>
</dbReference>
<evidence type="ECO:0000256" key="9">
    <source>
        <dbReference type="ARBA" id="ARBA00023055"/>
    </source>
</evidence>
<feature type="transmembrane region" description="Helical" evidence="12">
    <location>
        <begin position="3970"/>
        <end position="3988"/>
    </location>
</feature>
<dbReference type="SMART" id="SM00382">
    <property type="entry name" value="AAA"/>
    <property type="match status" value="2"/>
</dbReference>
<evidence type="ECO:0000256" key="3">
    <source>
        <dbReference type="ARBA" id="ARBA00022692"/>
    </source>
</evidence>
<keyword evidence="15" id="KW-1185">Reference proteome</keyword>
<feature type="transmembrane region" description="Helical" evidence="12">
    <location>
        <begin position="3051"/>
        <end position="3071"/>
    </location>
</feature>
<proteinExistence type="predicted"/>
<dbReference type="Pfam" id="PF12698">
    <property type="entry name" value="ABC2_membrane_3"/>
    <property type="match status" value="2"/>
</dbReference>
<keyword evidence="4" id="KW-0677">Repeat</keyword>
<dbReference type="PROSITE" id="PS00211">
    <property type="entry name" value="ABC_TRANSPORTER_1"/>
    <property type="match status" value="1"/>
</dbReference>
<dbReference type="PANTHER" id="PTHR19229">
    <property type="entry name" value="ATP-BINDING CASSETTE TRANSPORTER SUBFAMILY A ABCA"/>
    <property type="match status" value="1"/>
</dbReference>
<feature type="transmembrane region" description="Helical" evidence="12">
    <location>
        <begin position="2942"/>
        <end position="2965"/>
    </location>
</feature>
<evidence type="ECO:0000259" key="13">
    <source>
        <dbReference type="PROSITE" id="PS50893"/>
    </source>
</evidence>
<evidence type="ECO:0000256" key="10">
    <source>
        <dbReference type="ARBA" id="ARBA00023136"/>
    </source>
</evidence>
<dbReference type="Pfam" id="PF23321">
    <property type="entry name" value="R1_ABCA1"/>
    <property type="match status" value="1"/>
</dbReference>
<feature type="transmembrane region" description="Helical" evidence="12">
    <location>
        <begin position="2986"/>
        <end position="3008"/>
    </location>
</feature>
<dbReference type="GO" id="GO:0032376">
    <property type="term" value="P:positive regulation of cholesterol transport"/>
    <property type="evidence" value="ECO:0007669"/>
    <property type="project" value="UniProtKB-ARBA"/>
</dbReference>
<feature type="transmembrane region" description="Helical" evidence="12">
    <location>
        <begin position="3821"/>
        <end position="3841"/>
    </location>
</feature>
<protein>
    <submittedName>
        <fullName evidence="14">ATP binding cassette subfamily A member 13</fullName>
    </submittedName>
</protein>
<feature type="transmembrane region" description="Helical" evidence="12">
    <location>
        <begin position="3899"/>
        <end position="3919"/>
    </location>
</feature>
<organism evidence="14 15">
    <name type="scientific">Otus sunia</name>
    <name type="common">Oriental scops-owl</name>
    <dbReference type="NCBI Taxonomy" id="257818"/>
    <lineage>
        <taxon>Eukaryota</taxon>
        <taxon>Metazoa</taxon>
        <taxon>Chordata</taxon>
        <taxon>Craniata</taxon>
        <taxon>Vertebrata</taxon>
        <taxon>Euteleostomi</taxon>
        <taxon>Archelosauria</taxon>
        <taxon>Archosauria</taxon>
        <taxon>Dinosauria</taxon>
        <taxon>Saurischia</taxon>
        <taxon>Theropoda</taxon>
        <taxon>Coelurosauria</taxon>
        <taxon>Aves</taxon>
        <taxon>Neognathae</taxon>
        <taxon>Neoaves</taxon>
        <taxon>Telluraves</taxon>
        <taxon>Strigiformes</taxon>
        <taxon>Strigidae</taxon>
        <taxon>Otus</taxon>
    </lineage>
</organism>
<keyword evidence="7" id="KW-1278">Translocase</keyword>
<dbReference type="InterPro" id="IPR013525">
    <property type="entry name" value="ABC2_TM"/>
</dbReference>
<evidence type="ECO:0000313" key="15">
    <source>
        <dbReference type="Proteomes" id="UP000694552"/>
    </source>
</evidence>
<evidence type="ECO:0000256" key="11">
    <source>
        <dbReference type="ARBA" id="ARBA00023329"/>
    </source>
</evidence>
<dbReference type="Proteomes" id="UP000694552">
    <property type="component" value="Unplaced"/>
</dbReference>
<evidence type="ECO:0000256" key="1">
    <source>
        <dbReference type="ARBA" id="ARBA00004439"/>
    </source>
</evidence>
<dbReference type="CDD" id="cd03263">
    <property type="entry name" value="ABC_subfamily_A"/>
    <property type="match status" value="2"/>
</dbReference>
<dbReference type="GO" id="GO:0140359">
    <property type="term" value="F:ABC-type transporter activity"/>
    <property type="evidence" value="ECO:0007669"/>
    <property type="project" value="InterPro"/>
</dbReference>
<reference evidence="14" key="2">
    <citation type="submission" date="2025-09" db="UniProtKB">
        <authorList>
            <consortium name="Ensembl"/>
        </authorList>
    </citation>
    <scope>IDENTIFICATION</scope>
</reference>
<keyword evidence="11" id="KW-0968">Cytoplasmic vesicle</keyword>
<evidence type="ECO:0000256" key="2">
    <source>
        <dbReference type="ARBA" id="ARBA00022448"/>
    </source>
</evidence>
<feature type="transmembrane region" description="Helical" evidence="12">
    <location>
        <begin position="31"/>
        <end position="52"/>
    </location>
</feature>
<dbReference type="InterPro" id="IPR026082">
    <property type="entry name" value="ABCA"/>
</dbReference>
<comment type="subcellular location">
    <subcellularLocation>
        <location evidence="1">Cytoplasmic vesicle membrane</location>
        <topology evidence="1">Multi-pass membrane protein</topology>
    </subcellularLocation>
</comment>
<evidence type="ECO:0000256" key="12">
    <source>
        <dbReference type="SAM" id="Phobius"/>
    </source>
</evidence>
<dbReference type="Ensembl" id="ENSOSUT00000018379.1">
    <property type="protein sequence ID" value="ENSOSUP00000017783.1"/>
    <property type="gene ID" value="ENSOSUG00000012603.1"/>
</dbReference>
<keyword evidence="3 12" id="KW-0812">Transmembrane</keyword>
<feature type="domain" description="ABC transporter" evidence="13">
    <location>
        <begin position="4081"/>
        <end position="4319"/>
    </location>
</feature>
<dbReference type="GO" id="GO:0016887">
    <property type="term" value="F:ATP hydrolysis activity"/>
    <property type="evidence" value="ECO:0007669"/>
    <property type="project" value="InterPro"/>
</dbReference>
<feature type="transmembrane region" description="Helical" evidence="12">
    <location>
        <begin position="3122"/>
        <end position="3146"/>
    </location>
</feature>
<dbReference type="GO" id="GO:0005319">
    <property type="term" value="F:lipid transporter activity"/>
    <property type="evidence" value="ECO:0007669"/>
    <property type="project" value="TreeGrafter"/>
</dbReference>
<evidence type="ECO:0000313" key="14">
    <source>
        <dbReference type="Ensembl" id="ENSOSUP00000017783.1"/>
    </source>
</evidence>
<dbReference type="GO" id="GO:0005524">
    <property type="term" value="F:ATP binding"/>
    <property type="evidence" value="ECO:0007669"/>
    <property type="project" value="UniProtKB-KW"/>
</dbReference>
<dbReference type="InterPro" id="IPR056264">
    <property type="entry name" value="R2_ABCA1-4-like"/>
</dbReference>
<name>A0A8C8BBD1_9STRI</name>
<keyword evidence="8 12" id="KW-1133">Transmembrane helix</keyword>
<feature type="transmembrane region" description="Helical" evidence="12">
    <location>
        <begin position="3861"/>
        <end position="3887"/>
    </location>
</feature>
<feature type="transmembrane region" description="Helical" evidence="12">
    <location>
        <begin position="3020"/>
        <end position="3044"/>
    </location>
</feature>
<evidence type="ECO:0000256" key="5">
    <source>
        <dbReference type="ARBA" id="ARBA00022741"/>
    </source>
</evidence>
<dbReference type="InterPro" id="IPR003439">
    <property type="entry name" value="ABC_transporter-like_ATP-bd"/>
</dbReference>
<feature type="transmembrane region" description="Helical" evidence="12">
    <location>
        <begin position="4016"/>
        <end position="4038"/>
    </location>
</feature>
<dbReference type="Gene3D" id="3.40.50.300">
    <property type="entry name" value="P-loop containing nucleotide triphosphate hydrolases"/>
    <property type="match status" value="2"/>
</dbReference>
<keyword evidence="5" id="KW-0547">Nucleotide-binding</keyword>
<evidence type="ECO:0000256" key="6">
    <source>
        <dbReference type="ARBA" id="ARBA00022840"/>
    </source>
</evidence>
<feature type="transmembrane region" description="Helical" evidence="12">
    <location>
        <begin position="3077"/>
        <end position="3101"/>
    </location>
</feature>
<feature type="transmembrane region" description="Helical" evidence="12">
    <location>
        <begin position="3931"/>
        <end position="3958"/>
    </location>
</feature>
<sequence>MKERKDNMGHAVHQFKALFWKNWLCRVRQPVLSLTEILWPCVLFLILAAIRLQEPPKYKENCYLEARDLPSRGLYPFMRTLFCNVGSRCKNTSYTTQKNNRLSTAGIQSGPGRFTGPDLDFMKEIEELAKGFIETTEKAMALEKLWEENSKFSGLHNITTFLAMDLNEAEEMISRAENLYKQPYFWNLLHSLPRLELNTFYTEDELAAIAQFLKVIENTLASLKDLAMMPLGQSFYEVVKTTLNLTAASMQDRSLEGFQYNLSLGDVLWNAHAVRAELESKFEFDHLHVEKLLSYTAQLTKIPTRDTLEQFVCSALSSVSEDESNKENNKEACISARHEAKLYLVHAVSKLRLYAQVFEQWFSSSGLSQKLLLEPERIIADLMSQFLDDREARKVFSEINTLIQQWNEKSDTYFSEGHTASHDLILHLERMQSVLQDVPQWPVMKRLLLVDGAIRNVIAQYLYFTEEALHSLEKLIPFAQRDGSIHLDIRKLFVELKQILMSNASYICNDVLRVFEKTLRLPQGSDDIDILAIYMCPGNSSEVTFNLNNQVQLLHESVLLLQKVTQGQQSLPDSIMDDYLGWQEIEEQLTKNYAYYCEINQLLSTEAPSEEDVHFSSCQEQLLFSLINNTLEEILFASEGDSYWKDLTDFASWTCKVAQYMNEEAGSTGGQADGLEASLCSRQKLSLETILDQYLEFLQDLPDYSSFISWARILTPFKEFLKREENLRISGEKEVDHLLHLVEIIEEIVMLDFSASLNQSLIENVFNNTIRRMKNLAEETESATNFLSAVSELHNQLRKYFQTLQRFWTNEKTDVFWDIVKIVLYELDSRLSHLSQVEEEEILETISRIIFPITENKIHNRSMLLLQNILTDRPELNIAALNHLKHLSENFLRNLYEVKSLTDDHVNVSFGTIHGASNASSLLLSNATFIYKVQELGEIVHYFFKNIKKLNSSSEASLVPILFSLYQNDDLVLNTESNSTLFTFLYETSKDILSLQVWHDFQDRDQVFDFLSETFDLLWNFTSKSLCEKLLIIYNYTEFQAQSLAQKGKKEMQIVYSTLSSLKTLLIDEELQTVASCYLEQFLDISSECLVNNGCTDFYLSNITSVDHSAEVYDLLLIPLDSVLSNITNLEDQLSVSSALHCTFTWLQTWTKIFEEVSKVLNLNSTYFVYVRNDLTDLSETLLNETHDELCNNTATIIVETTTAALNLLKIIFEGGGDLNDWKDFEAFLANLQLIFDSVDITSLLKGNSLESVLETMGVMITELQKSVLNVVNGEFLNSWLDTFNSGGSEREDRGVGVFSVGNSLSTILKLSQKELEIFLTEIKDTTALFKSVPQGKYMVCISIFQNITKLILDNTLKDISHLQANFSSHLNSFLNFYSTVDEAEDCNRWIHVLSNLSEKYKSPSHLESAKHILFLLKSLGNIETDAKLVNLMDFVNLIFNLMLPECSLTGSDVICVNVYFNIIAKTLKFILPEFYVKDDISVFEFIFTLLNNSGGQIQMVVNDLVGHSRYTSNKTHFSQSIHGFNRTLRMFLNSFHHVPLSSIELLAEIQTLLKNKTFEIQENSSSHLDIEIEPFLHEKNTSLLMEFFQYVISEFDSDLQGEHKTFLQKLIKTAALNIELVRRALKIFKSSSFTGFPLRDDKEFLKHVVALMQNTRNMDVEFLISQFKQVQRSLDNFFKNIKPLYIENFELGMLTDWWDAFENSSCNWNLTGLWQITQLFEQDELYDVEEMFHFLLDLSSLTERLAHGNITEALTEVYAFILTQEAKMPMFTEEEFSNQVESLLMILETLMDMSDEPAEASVCLSTAFCWTLTTATPQSDPTFKPCEFVYNNSTLSYNAVIEVIKELKLITLEDSFSCTMEDFQMDVARNLTCFFHQIKEWISILLKFSELHHVNGSVLKELLDFWNELSLYTVPLQMNNTYSINCSSTPKRQLALQIVETLGSMPETEMEMAKRILEELDDLYGGLSWNRHSRTSLIKTVIANVKIMTSEISGLLNTEAVLSFLSVIQPLMTLSSVGNQTYSMLMILSALNGNSNLSDNFENFWFPVVTSIEDLLVNFNVRHLLAVIDQEFKLLGLATGQSSSMDLDVLIQQFNTSSIDAMLRNFEDIQETVISFLCECNNNYSKIMHALILLMDNENLSDDLLLVVEDLIDFLELFQNESKEDYTGMLFVDGHFSREKSNNIHTANSVLLNSLLHIIADPTIIEEALHTNNTELQIVDLLDSFFDNVHYREVSTQSENRTLEIMQEISQILFQSITEHDRNKIAFLLKDLHKDIMTEMRASKICRILQKHLHPANVLLLQKLQFSILNVLKIVSEEPAVTGNLFCVVTKCKDGLANHLLLSLVEGITLVQDHYQDIERMWPSFNKGDCESMAYINQKLSNILESFLKALQNTSNDNCDCQLMLGNIQRRLQMAADNLELQLSENQTASFLSNFNLLNDMKVKECVQNLTQLRLDIGSSVNISEETISTILEASISHSKVFYSAFVVALTGRCDEEVLSLLLKLPENSKTSLVVEELCSLPALDLYTMFVLIIQNLNLRHIIYKIQIPSEIGNLLNMLLDVVSSISSLLNKAHHVMENLPVFLQGIQNIGVLDTSALQQFLQGGQFRSSAVGSLESAIKAVCKEESSFFSNANLFIDMPRIMGHLEGNMAKYGIPEDSTPFCLKLYQEILQSSNGALLWTFLKPLLHGKILYNSNINMIDLVMEKANFTFGFVENLKSYSETWLRMSEVFKSSGNVLTVSRLQEALQSNFIKHFIESNLDIDMEELFKKMQLYETMMNKMLNSSASKQIDLLSQLVVNISSCVLLDRFQPFDSVEKLEEKAHELMQQNMFLASIIFDTPKNKTQDSSNRLPRHISYKIRTSVLYSMRTDLIKNPAWKSHPQKLPADGFKYNHIFIPLQDMIERAIISAQTGTDTSEPAIQVQAMPYPCHTSDLFLNNIGFFFPLMMMLTWMISVAGMVRKLVYEREIHLEEYMKTMGVHPAIHFFAWFLENVIVLTISSCALAIILKASGIFAYSNGFLIFLFLLDFGVTVIMLSYFLGAFFSSADTAAMCASLVYMISFLPYIVLLVLQNQLSFTNQIIMCLLSTTAFGQGVFFITFFEGQEIGIQWNNVHQSMAQGGYMTFGWICWMMFFDSILYSIGGWYFSNIIPGKFGLKNRWYFPFTVSYWKNLCGAERRKRHYLNSNMFFFNENFQEKAHPNWKGHCIEGATVGVMLLSLTKEHMDGQKAAVKDLSLSFHRGQITALLGPNGAGKTTVISLLTGLYPPSSGTVIINGKDIRTDLAAIRTELGVCPQYDVLFNILTVREHLLLYGSVKAPGWTREQLNQQVSGALEDVDLSQHQYKPVGALSGGMKRRLSIAISFIGNSKTVVLDEPTSGVDPCSRRSIWDVLLKYKAGCTLIFTTHHLDEAEVLSDRIAILQRGQLRCCGSPSYLRETYGQGHSLTLIKKPSVFEIQDPKHIVQVTSLVQTHIPEAFLKENSGTELTYVIPERADKTSFKGLFQALDQSLHHLHVTGYGISDTTLEEVFLKLLQDSDKMPYTPRAEHLDRTNGAESAWSSSVCGAHLVLTQIVAFLMKRFHHARRDWRGSLSNVLLPVLFVALAMALFSVKPLAIDYPSLKLTPRLYDNAESFFSTEDDNLGNLSQILLRYFSDWDHTCMHSKQGKNNSCWQMESTSPQDSCGCVAEQEMCPSFNTSAPYVKNKKGHILYNLSGFPVEEYLVRPSNKARYGGWSFGGRKEFELQDKKLNNTKSKPLAKVWYNQKGFHSLPSYLNELNNFILWMNLPPSVDWRQYGITLYSQPYGGALLDEDKIMENVRQCGVALCIMLGFSILTASIGSAIVKDRVSGTKRLQHITGLGYKTYWLANFCCDMLFYMVPVTLCVGVISAFQLSAFTFRKNLAATVLLLILFGYATLPWMYLVSRFFSSSDVAFVSYISLNFVFGLCTMLVTLLPRLLAIISKAQSFQNIYNILKWAFIIFPQFCLGQGLIELSYNQIKFDLTSNFGIDSYVSPFEMNFLGWIFVEMTLQGTLLLLLRLFLHWDLLQKSRGQCSINSMESSSEDVDVEMERQRLFGGRTGNDVLLLYNLRKCYGGFSKNTTAVESISLGIRRGECFGLLGTNGAGKSTTFKMLTGDIIPSAGRAVIRTPTGSEMDILSASSEGILIGYCPQQDALDELLTGWEHLYYYCALRGIPKQDICKVAEDLVNRLHLNAHADKLVRTYSAGTKRKLSTAVALVGKPQILLLDEPSSGMDPCSKRYLWKTILKEVQDGCAAVLTSHSMEECEALCTRLAIMVNGSFKCLGSPQHIKNRFGDGYFVKVWLSKEISYRRMILDCLQLYFPGTQFKGQHLNLLEYHVPRSQGCLAELFRVLENHKAFLQIKHYSINQTTLEQVFINFATQQQGVSHSSQESPVIHHNHLPV</sequence>
<dbReference type="InterPro" id="IPR003593">
    <property type="entry name" value="AAA+_ATPase"/>
</dbReference>
<evidence type="ECO:0000256" key="4">
    <source>
        <dbReference type="ARBA" id="ARBA00022737"/>
    </source>
</evidence>
<reference evidence="14" key="1">
    <citation type="submission" date="2025-08" db="UniProtKB">
        <authorList>
            <consortium name="Ensembl"/>
        </authorList>
    </citation>
    <scope>IDENTIFICATION</scope>
</reference>
<keyword evidence="2" id="KW-0813">Transport</keyword>
<evidence type="ECO:0000256" key="7">
    <source>
        <dbReference type="ARBA" id="ARBA00022967"/>
    </source>
</evidence>
<keyword evidence="10 12" id="KW-0472">Membrane</keyword>
<dbReference type="FunFam" id="3.40.50.300:FF:000298">
    <property type="entry name" value="ATP-binding cassette sub-family A member 12"/>
    <property type="match status" value="1"/>
</dbReference>
<dbReference type="InterPro" id="IPR027417">
    <property type="entry name" value="P-loop_NTPase"/>
</dbReference>
<keyword evidence="9" id="KW-0445">Lipid transport</keyword>
<feature type="transmembrane region" description="Helical" evidence="12">
    <location>
        <begin position="3593"/>
        <end position="3614"/>
    </location>
</feature>
<dbReference type="Pfam" id="PF00005">
    <property type="entry name" value="ABC_tran"/>
    <property type="match status" value="2"/>
</dbReference>
<evidence type="ECO:0000256" key="8">
    <source>
        <dbReference type="ARBA" id="ARBA00022989"/>
    </source>
</evidence>
<dbReference type="PROSITE" id="PS50893">
    <property type="entry name" value="ABC_TRANSPORTER_2"/>
    <property type="match status" value="2"/>
</dbReference>
<keyword evidence="6" id="KW-0067">ATP-binding</keyword>
<dbReference type="SUPFAM" id="SSF52540">
    <property type="entry name" value="P-loop containing nucleoside triphosphate hydrolases"/>
    <property type="match status" value="2"/>
</dbReference>
<dbReference type="PANTHER" id="PTHR19229:SF113">
    <property type="entry name" value="ATP-BINDING CASSETTE SUB-FAMILY A MEMBER 13"/>
    <property type="match status" value="1"/>
</dbReference>
<dbReference type="FunFam" id="3.40.50.300:FF:000689">
    <property type="entry name" value="ATP binding cassette subfamily A member 12"/>
    <property type="match status" value="1"/>
</dbReference>
<accession>A0A8C8BBD1</accession>